<sequence>MPAHSLQPRAEGSHQLYCSDNKPRMLTLYCLDFKTTPELKCCQQRHQCQKSFGLQNLSQSPEARRKQLTEDSFPRYKVEVIDVIAMYITPPEWGIYALLATQLQIP</sequence>
<gene>
    <name evidence="1" type="ORF">llap_3948</name>
</gene>
<protein>
    <submittedName>
        <fullName evidence="1">Uncharacterized protein</fullName>
    </submittedName>
</protein>
<reference evidence="2" key="2">
    <citation type="submission" date="2017-12" db="EMBL/GenBank/DDBJ databases">
        <title>Genome sequence of the Bar-tailed Godwit (Limosa lapponica baueri).</title>
        <authorList>
            <person name="Lima N.C.B."/>
            <person name="Parody-Merino A.M."/>
            <person name="Battley P.F."/>
            <person name="Fidler A.E."/>
            <person name="Prosdocimi F."/>
        </authorList>
    </citation>
    <scope>NUCLEOTIDE SEQUENCE [LARGE SCALE GENOMIC DNA]</scope>
</reference>
<dbReference type="Proteomes" id="UP000233556">
    <property type="component" value="Unassembled WGS sequence"/>
</dbReference>
<evidence type="ECO:0000313" key="2">
    <source>
        <dbReference type="Proteomes" id="UP000233556"/>
    </source>
</evidence>
<evidence type="ECO:0000313" key="1">
    <source>
        <dbReference type="EMBL" id="PKU45738.1"/>
    </source>
</evidence>
<organism evidence="1 2">
    <name type="scientific">Limosa lapponica baueri</name>
    <dbReference type="NCBI Taxonomy" id="1758121"/>
    <lineage>
        <taxon>Eukaryota</taxon>
        <taxon>Metazoa</taxon>
        <taxon>Chordata</taxon>
        <taxon>Craniata</taxon>
        <taxon>Vertebrata</taxon>
        <taxon>Euteleostomi</taxon>
        <taxon>Archelosauria</taxon>
        <taxon>Archosauria</taxon>
        <taxon>Dinosauria</taxon>
        <taxon>Saurischia</taxon>
        <taxon>Theropoda</taxon>
        <taxon>Coelurosauria</taxon>
        <taxon>Aves</taxon>
        <taxon>Neognathae</taxon>
        <taxon>Neoaves</taxon>
        <taxon>Charadriiformes</taxon>
        <taxon>Scolopacidae</taxon>
        <taxon>Limosa</taxon>
    </lineage>
</organism>
<name>A0A2I0UI83_LIMLA</name>
<dbReference type="EMBL" id="KZ505744">
    <property type="protein sequence ID" value="PKU45738.1"/>
    <property type="molecule type" value="Genomic_DNA"/>
</dbReference>
<keyword evidence="2" id="KW-1185">Reference proteome</keyword>
<accession>A0A2I0UI83</accession>
<reference evidence="2" key="1">
    <citation type="submission" date="2017-11" db="EMBL/GenBank/DDBJ databases">
        <authorList>
            <person name="Lima N.C."/>
            <person name="Parody-Merino A.M."/>
            <person name="Battley P.F."/>
            <person name="Fidler A.E."/>
            <person name="Prosdocimi F."/>
        </authorList>
    </citation>
    <scope>NUCLEOTIDE SEQUENCE [LARGE SCALE GENOMIC DNA]</scope>
</reference>
<dbReference type="AlphaFoldDB" id="A0A2I0UI83"/>
<proteinExistence type="predicted"/>